<dbReference type="EMBL" id="JALLBG020000130">
    <property type="protein sequence ID" value="KAL3762982.1"/>
    <property type="molecule type" value="Genomic_DNA"/>
</dbReference>
<evidence type="ECO:0000313" key="10">
    <source>
        <dbReference type="EMBL" id="KAL3762982.1"/>
    </source>
</evidence>
<dbReference type="GO" id="GO:0015979">
    <property type="term" value="P:photosynthesis"/>
    <property type="evidence" value="ECO:0007669"/>
    <property type="project" value="UniProtKB-KW"/>
</dbReference>
<gene>
    <name evidence="10" type="ORF">ACHAWU_001129</name>
</gene>
<dbReference type="InterPro" id="IPR005979">
    <property type="entry name" value="Prochl_reduct"/>
</dbReference>
<name>A0ABD3MLC3_9STRA</name>
<organism evidence="10 11">
    <name type="scientific">Discostella pseudostelligera</name>
    <dbReference type="NCBI Taxonomy" id="259834"/>
    <lineage>
        <taxon>Eukaryota</taxon>
        <taxon>Sar</taxon>
        <taxon>Stramenopiles</taxon>
        <taxon>Ochrophyta</taxon>
        <taxon>Bacillariophyta</taxon>
        <taxon>Coscinodiscophyceae</taxon>
        <taxon>Thalassiosirophycidae</taxon>
        <taxon>Stephanodiscales</taxon>
        <taxon>Stephanodiscaceae</taxon>
        <taxon>Discostella</taxon>
    </lineage>
</organism>
<evidence type="ECO:0000256" key="9">
    <source>
        <dbReference type="SAM" id="SignalP"/>
    </source>
</evidence>
<dbReference type="Proteomes" id="UP001530293">
    <property type="component" value="Unassembled WGS sequence"/>
</dbReference>
<keyword evidence="9" id="KW-0732">Signal</keyword>
<dbReference type="InterPro" id="IPR002347">
    <property type="entry name" value="SDR_fam"/>
</dbReference>
<dbReference type="Pfam" id="PF00106">
    <property type="entry name" value="adh_short"/>
    <property type="match status" value="1"/>
</dbReference>
<reference evidence="10 11" key="1">
    <citation type="submission" date="2024-10" db="EMBL/GenBank/DDBJ databases">
        <title>Updated reference genomes for cyclostephanoid diatoms.</title>
        <authorList>
            <person name="Roberts W.R."/>
            <person name="Alverson A.J."/>
        </authorList>
    </citation>
    <scope>NUCLEOTIDE SEQUENCE [LARGE SCALE GENOMIC DNA]</scope>
    <source>
        <strain evidence="10 11">AJA232-27</strain>
    </source>
</reference>
<dbReference type="PANTHER" id="PTHR44419:SF19">
    <property type="entry name" value="PROTOCHLOROPHYLLIDE REDUCTASE A, CHLOROPLASTIC"/>
    <property type="match status" value="1"/>
</dbReference>
<comment type="caution">
    <text evidence="10">The sequence shown here is derived from an EMBL/GenBank/DDBJ whole genome shotgun (WGS) entry which is preliminary data.</text>
</comment>
<feature type="compositionally biased region" description="Basic and acidic residues" evidence="8">
    <location>
        <begin position="581"/>
        <end position="600"/>
    </location>
</feature>
<dbReference type="PRINTS" id="PR00081">
    <property type="entry name" value="GDHRDH"/>
</dbReference>
<evidence type="ECO:0000256" key="3">
    <source>
        <dbReference type="ARBA" id="ARBA00012006"/>
    </source>
</evidence>
<comment type="similarity">
    <text evidence="2">Belongs to the short-chain dehydrogenases/reductases (SDR) family. POR subfamily.</text>
</comment>
<accession>A0ABD3MLC3</accession>
<dbReference type="InterPro" id="IPR036291">
    <property type="entry name" value="NAD(P)-bd_dom_sf"/>
</dbReference>
<evidence type="ECO:0000256" key="7">
    <source>
        <dbReference type="ARBA" id="ARBA00023171"/>
    </source>
</evidence>
<dbReference type="Gene3D" id="3.40.50.720">
    <property type="entry name" value="NAD(P)-binding Rossmann-like Domain"/>
    <property type="match status" value="1"/>
</dbReference>
<dbReference type="GO" id="GO:0015995">
    <property type="term" value="P:chlorophyll biosynthetic process"/>
    <property type="evidence" value="ECO:0007669"/>
    <property type="project" value="UniProtKB-KW"/>
</dbReference>
<keyword evidence="7" id="KW-0149">Chlorophyll biosynthesis</keyword>
<evidence type="ECO:0000313" key="11">
    <source>
        <dbReference type="Proteomes" id="UP001530293"/>
    </source>
</evidence>
<dbReference type="GO" id="GO:0016630">
    <property type="term" value="F:protochlorophyllide reductase activity"/>
    <property type="evidence" value="ECO:0007669"/>
    <property type="project" value="UniProtKB-EC"/>
</dbReference>
<feature type="signal peptide" evidence="9">
    <location>
        <begin position="1"/>
        <end position="19"/>
    </location>
</feature>
<keyword evidence="4" id="KW-0602">Photosynthesis</keyword>
<evidence type="ECO:0000256" key="2">
    <source>
        <dbReference type="ARBA" id="ARBA00005821"/>
    </source>
</evidence>
<dbReference type="EC" id="1.3.1.33" evidence="3"/>
<evidence type="ECO:0000256" key="8">
    <source>
        <dbReference type="SAM" id="MobiDB-lite"/>
    </source>
</evidence>
<feature type="region of interest" description="Disordered" evidence="8">
    <location>
        <begin position="575"/>
        <end position="600"/>
    </location>
</feature>
<evidence type="ECO:0000256" key="6">
    <source>
        <dbReference type="ARBA" id="ARBA00023002"/>
    </source>
</evidence>
<feature type="chain" id="PRO_5044793255" description="protochlorophyllide reductase" evidence="9">
    <location>
        <begin position="20"/>
        <end position="600"/>
    </location>
</feature>
<sequence>MTQRSIFILLLALAGSANGFKFMSNWQPPKILTDDQKVQIAKTQERFGDKKLVVITGCSSGLGRETVKNLLATDQYHVIGAVRDIDKMEAVAEIDNFNMDNFHIMECELNSFASVHKFCEDLKEYQLAKPIDRLICNAGVYQPSLPYAKWSIDGHEQTMQINFLSHFLMISKLLDGMKEAPDPRVIMVGSVTGNDNTVGGGGVYPIADLKQLEGFKAGFENPIAMADGYGFIGAKAYKDSKLCLMMMSNFLHAKFNRSHGITFSSIYPGCIAETPLFREKRAWFRKYFPVFMKYITGGYVGVEEAGQRLFQVAHDPRCSKSGVYWSWNGGPREGRGAAALEKGGQISGGGGAGGGWDSIYINDQSDKVNNLELCVELFRSATKITGAEWPEAKTFTSPCPTLKVISAISSNMIAREELKRMAVSVLLVYFLLLPRSFLLNAYQLNLSMLQDRPGFNEDGTPIKLTKRKQVALVADKVIVQGVLGNTVGRVGRVAGRLLLGRIPETAKQGSFQEEKPLTATIPSSSVADEVAETPATTIENEIEQPMKYIDSVDELDKVLLEDEIFDKVFANGNAISDDDSNTEREWKVGEPEKVKELSIV</sequence>
<dbReference type="AlphaFoldDB" id="A0ABD3MLC3"/>
<protein>
    <recommendedName>
        <fullName evidence="3">protochlorophyllide reductase</fullName>
        <ecNumber evidence="3">1.3.1.33</ecNumber>
    </recommendedName>
</protein>
<comment type="pathway">
    <text evidence="1">Porphyrin-containing compound metabolism; chlorophyll biosynthesis.</text>
</comment>
<proteinExistence type="inferred from homology"/>
<dbReference type="PANTHER" id="PTHR44419">
    <property type="entry name" value="PROTOCHLOROPHYLLIDE REDUCTASE C, CHLOROPLASTIC"/>
    <property type="match status" value="1"/>
</dbReference>
<keyword evidence="5" id="KW-0521">NADP</keyword>
<evidence type="ECO:0000256" key="5">
    <source>
        <dbReference type="ARBA" id="ARBA00022857"/>
    </source>
</evidence>
<evidence type="ECO:0000256" key="1">
    <source>
        <dbReference type="ARBA" id="ARBA00005173"/>
    </source>
</evidence>
<dbReference type="SUPFAM" id="SSF51735">
    <property type="entry name" value="NAD(P)-binding Rossmann-fold domains"/>
    <property type="match status" value="1"/>
</dbReference>
<keyword evidence="11" id="KW-1185">Reference proteome</keyword>
<evidence type="ECO:0000256" key="4">
    <source>
        <dbReference type="ARBA" id="ARBA00022531"/>
    </source>
</evidence>
<keyword evidence="6" id="KW-0560">Oxidoreductase</keyword>